<dbReference type="Gene3D" id="1.10.620.20">
    <property type="entry name" value="Ribonucleotide Reductase, subunit A"/>
    <property type="match status" value="1"/>
</dbReference>
<dbReference type="InterPro" id="IPR009078">
    <property type="entry name" value="Ferritin-like_SF"/>
</dbReference>
<dbReference type="PROSITE" id="PS00368">
    <property type="entry name" value="RIBORED_SMALL"/>
    <property type="match status" value="1"/>
</dbReference>
<organism evidence="3 4">
    <name type="scientific">Coccomyxa viridis</name>
    <dbReference type="NCBI Taxonomy" id="1274662"/>
    <lineage>
        <taxon>Eukaryota</taxon>
        <taxon>Viridiplantae</taxon>
        <taxon>Chlorophyta</taxon>
        <taxon>core chlorophytes</taxon>
        <taxon>Trebouxiophyceae</taxon>
        <taxon>Trebouxiophyceae incertae sedis</taxon>
        <taxon>Coccomyxaceae</taxon>
        <taxon>Coccomyxa</taxon>
    </lineage>
</organism>
<keyword evidence="2" id="KW-1133">Transmembrane helix</keyword>
<evidence type="ECO:0000313" key="4">
    <source>
        <dbReference type="Proteomes" id="UP001314263"/>
    </source>
</evidence>
<keyword evidence="2" id="KW-0812">Transmembrane</keyword>
<accession>A0AAV1I2U1</accession>
<protein>
    <submittedName>
        <fullName evidence="3">Uncharacterized protein</fullName>
    </submittedName>
</protein>
<dbReference type="GO" id="GO:0016491">
    <property type="term" value="F:oxidoreductase activity"/>
    <property type="evidence" value="ECO:0007669"/>
    <property type="project" value="InterPro"/>
</dbReference>
<comment type="similarity">
    <text evidence="1">Belongs to the ribonucleoside diphosphate reductase small chain family.</text>
</comment>
<dbReference type="Pfam" id="PF00268">
    <property type="entry name" value="Ribonuc_red_sm"/>
    <property type="match status" value="1"/>
</dbReference>
<evidence type="ECO:0000313" key="3">
    <source>
        <dbReference type="EMBL" id="CAK0766736.1"/>
    </source>
</evidence>
<proteinExistence type="inferred from homology"/>
<dbReference type="SUPFAM" id="SSF47240">
    <property type="entry name" value="Ferritin-like"/>
    <property type="match status" value="1"/>
</dbReference>
<dbReference type="PANTHER" id="PTHR23409:SF18">
    <property type="entry name" value="RIBONUCLEOSIDE-DIPHOSPHATE REDUCTASE SUBUNIT M2"/>
    <property type="match status" value="1"/>
</dbReference>
<keyword evidence="2" id="KW-0472">Membrane</keyword>
<reference evidence="3 4" key="1">
    <citation type="submission" date="2023-10" db="EMBL/GenBank/DDBJ databases">
        <authorList>
            <person name="Maclean D."/>
            <person name="Macfadyen A."/>
        </authorList>
    </citation>
    <scope>NUCLEOTIDE SEQUENCE [LARGE SCALE GENOMIC DNA]</scope>
</reference>
<dbReference type="PANTHER" id="PTHR23409">
    <property type="entry name" value="RIBONUCLEOSIDE-DIPHOSPHATE REDUCTASE SMALL CHAIN"/>
    <property type="match status" value="1"/>
</dbReference>
<dbReference type="InterPro" id="IPR000358">
    <property type="entry name" value="RNR_small_fam"/>
</dbReference>
<name>A0AAV1I2U1_9CHLO</name>
<dbReference type="GO" id="GO:0009263">
    <property type="term" value="P:deoxyribonucleotide biosynthetic process"/>
    <property type="evidence" value="ECO:0007669"/>
    <property type="project" value="InterPro"/>
</dbReference>
<gene>
    <name evidence="3" type="ORF">CVIRNUC_003389</name>
</gene>
<feature type="transmembrane region" description="Helical" evidence="2">
    <location>
        <begin position="200"/>
        <end position="218"/>
    </location>
</feature>
<comment type="caution">
    <text evidence="3">The sequence shown here is derived from an EMBL/GenBank/DDBJ whole genome shotgun (WGS) entry which is preliminary data.</text>
</comment>
<dbReference type="CDD" id="cd01049">
    <property type="entry name" value="RNRR2"/>
    <property type="match status" value="1"/>
</dbReference>
<dbReference type="InterPro" id="IPR030475">
    <property type="entry name" value="RNR_small_AS"/>
</dbReference>
<sequence length="361" mass="41448">MATDRTSIHAALDDLIDQGVDPTEVTGAIARSLSYQRERDVEPLLQDSRRYVLLPIQYPDIWEIYKRAVSAFWTVDEIDLKSDVDDWEHRLTENERTFIKNILAFFAASDFIVNENLMDRFMNEVKVPEAQCFYAFQAAIESIHSESYSLLLDTFIRDPAEKRHALNAVETIPCIKKKAGWAQKWIADRDSTFAKRLVCFAIVEGVMFSGSFCALYWLRKRNLMKGLTFSNSLIARDEGLHTEHACILYSHVVNKLTDEEIHRIMEEAVAIETEFICSSIPCAMLGMNSKQMSEFIRFVADRLLLQLGHPKLYGARNPFDFMELSSVYSKSSFFEARATEYSRANIGLEISDMEFGTDAEF</sequence>
<evidence type="ECO:0000256" key="2">
    <source>
        <dbReference type="SAM" id="Phobius"/>
    </source>
</evidence>
<dbReference type="EMBL" id="CAUYUE010000004">
    <property type="protein sequence ID" value="CAK0766736.1"/>
    <property type="molecule type" value="Genomic_DNA"/>
</dbReference>
<evidence type="ECO:0000256" key="1">
    <source>
        <dbReference type="ARBA" id="ARBA00009303"/>
    </source>
</evidence>
<dbReference type="InterPro" id="IPR033909">
    <property type="entry name" value="RNR_small"/>
</dbReference>
<dbReference type="Proteomes" id="UP001314263">
    <property type="component" value="Unassembled WGS sequence"/>
</dbReference>
<dbReference type="AlphaFoldDB" id="A0AAV1I2U1"/>
<dbReference type="InterPro" id="IPR012348">
    <property type="entry name" value="RNR-like"/>
</dbReference>
<keyword evidence="4" id="KW-1185">Reference proteome</keyword>